<sequence length="943" mass="106915">MTRKTILLGLSLNEPRLLTGRAPIPTHSPASLLRYLETFYALGAPAINRAALRTEQYRQIIALHQEQATQLPFYAKTFAADPLATAEELLSRRDELLEGGWKISRTPSETIPVRLRVTLELEQLVLADTNELDLLPGTADRLNALLAALPEDRHPRLQILLNEPRTFLPPGTQRLLTGLETLGDTVEQLPQPHAGDASTDLGKWQAALSGAELTDNNLTGDGSLMILRAQRETHLAAYVARTLRDNPDWRPSALLTIRNQTLDNAIVTEGLPSMGVPSNSLARPSLQVLKLVTAFLWAPIEVERIMEFVSLVNKPLHWRLANKIAIFLADTPGMFGPRWRGMIAGFFRDMKSERNWPDKKIKQVRDQYEIWFERKRYQRDELVPKLQLRFLFLQLREWALEERTEMRKEDVRKGRAQGEYGGLLVLYSQAQRAVELLDAQPEQGLGYLAVERLVRTVYEPAPAQFQPEEQGALPAIFAPASALQLPGQEPVARLLWWDFIENEPDYFFSRYYPPELAYLEAQGVSVSTPVQKNTLSIWQQARPVMHAGKQLILCLPDRVDGTEVEPHPLLGDLEAAFAEGTLANITIDVDHAGAATAIPGLTKPNFTGVPIAPLARPVPQINIQRLRDMGEREFESPTSIEDLLFYPHKYVFRHSLRLKKTPILSIASEGRLRGNLAHRLIEQLLREIGGQPARMNRAEVDTWIDENNLRLFQNQGAVLLQYGQEPERIQFIRTMKKAAWALVYAIKENGWTVRGSEELVIGDLEAMGQAMKGRADLVLTREKNGAVEVAVVDLKWQGKGTFENLLKNARDVQLALYGDFVSQNKMADEDGKILHPTPDNIHTAYFLIRFGKILGRNQLAFRQTETHGESEAKVVQRETLRRVRNTYNWRWAQFREGDLEIRCEETSGFLDDAYVGTNWDELFEMETSDARFDDYQTLIGLVR</sequence>
<evidence type="ECO:0000313" key="3">
    <source>
        <dbReference type="Proteomes" id="UP000770785"/>
    </source>
</evidence>
<dbReference type="InterPro" id="IPR038726">
    <property type="entry name" value="PDDEXK_AddAB-type"/>
</dbReference>
<proteinExistence type="predicted"/>
<gene>
    <name evidence="2" type="ORF">GGR27_000987</name>
</gene>
<name>A0ABX0X930_9BACT</name>
<protein>
    <submittedName>
        <fullName evidence="2">RecB family exonuclease</fullName>
    </submittedName>
</protein>
<reference evidence="2 3" key="1">
    <citation type="submission" date="2020-03" db="EMBL/GenBank/DDBJ databases">
        <title>Genomic Encyclopedia of Type Strains, Phase IV (KMG-IV): sequencing the most valuable type-strain genomes for metagenomic binning, comparative biology and taxonomic classification.</title>
        <authorList>
            <person name="Goeker M."/>
        </authorList>
    </citation>
    <scope>NUCLEOTIDE SEQUENCE [LARGE SCALE GENOMIC DNA]</scope>
    <source>
        <strain evidence="2 3">DSM 105096</strain>
    </source>
</reference>
<comment type="caution">
    <text evidence="2">The sequence shown here is derived from an EMBL/GenBank/DDBJ whole genome shotgun (WGS) entry which is preliminary data.</text>
</comment>
<evidence type="ECO:0000313" key="2">
    <source>
        <dbReference type="EMBL" id="NJC25506.1"/>
    </source>
</evidence>
<evidence type="ECO:0000259" key="1">
    <source>
        <dbReference type="Pfam" id="PF12705"/>
    </source>
</evidence>
<accession>A0ABX0X930</accession>
<keyword evidence="2" id="KW-0269">Exonuclease</keyword>
<dbReference type="Pfam" id="PF12705">
    <property type="entry name" value="PDDEXK_1"/>
    <property type="match status" value="1"/>
</dbReference>
<organism evidence="2 3">
    <name type="scientific">Neolewinella antarctica</name>
    <dbReference type="NCBI Taxonomy" id="442734"/>
    <lineage>
        <taxon>Bacteria</taxon>
        <taxon>Pseudomonadati</taxon>
        <taxon>Bacteroidota</taxon>
        <taxon>Saprospiria</taxon>
        <taxon>Saprospirales</taxon>
        <taxon>Lewinellaceae</taxon>
        <taxon>Neolewinella</taxon>
    </lineage>
</organism>
<keyword evidence="3" id="KW-1185">Reference proteome</keyword>
<dbReference type="Proteomes" id="UP000770785">
    <property type="component" value="Unassembled WGS sequence"/>
</dbReference>
<keyword evidence="2" id="KW-0378">Hydrolase</keyword>
<dbReference type="EMBL" id="JAATJH010000001">
    <property type="protein sequence ID" value="NJC25506.1"/>
    <property type="molecule type" value="Genomic_DNA"/>
</dbReference>
<keyword evidence="2" id="KW-0540">Nuclease</keyword>
<dbReference type="RefSeq" id="WP_168036254.1">
    <property type="nucleotide sequence ID" value="NZ_JAATJH010000001.1"/>
</dbReference>
<dbReference type="GO" id="GO:0004527">
    <property type="term" value="F:exonuclease activity"/>
    <property type="evidence" value="ECO:0007669"/>
    <property type="project" value="UniProtKB-KW"/>
</dbReference>
<feature type="domain" description="PD-(D/E)XK endonuclease-like" evidence="1">
    <location>
        <begin position="636"/>
        <end position="900"/>
    </location>
</feature>